<keyword evidence="2 3" id="KW-0378">Hydrolase</keyword>
<dbReference type="PANTHER" id="PTHR43736:SF1">
    <property type="entry name" value="DIHYDRONEOPTERIN TRIPHOSPHATE DIPHOSPHATASE"/>
    <property type="match status" value="1"/>
</dbReference>
<organism evidence="5 6">
    <name type="scientific">Paenibacillus suaedae</name>
    <dbReference type="NCBI Taxonomy" id="3077233"/>
    <lineage>
        <taxon>Bacteria</taxon>
        <taxon>Bacillati</taxon>
        <taxon>Bacillota</taxon>
        <taxon>Bacilli</taxon>
        <taxon>Bacillales</taxon>
        <taxon>Paenibacillaceae</taxon>
        <taxon>Paenibacillus</taxon>
    </lineage>
</organism>
<dbReference type="CDD" id="cd04686">
    <property type="entry name" value="NUDIX_Hydrolase"/>
    <property type="match status" value="1"/>
</dbReference>
<dbReference type="AlphaFoldDB" id="A0AAJ2JSJ4"/>
<dbReference type="SUPFAM" id="SSF55811">
    <property type="entry name" value="Nudix"/>
    <property type="match status" value="1"/>
</dbReference>
<keyword evidence="6" id="KW-1185">Reference proteome</keyword>
<dbReference type="PROSITE" id="PS00893">
    <property type="entry name" value="NUDIX_BOX"/>
    <property type="match status" value="1"/>
</dbReference>
<dbReference type="RefSeq" id="WP_227775054.1">
    <property type="nucleotide sequence ID" value="NZ_JAVYAA010000002.1"/>
</dbReference>
<feature type="domain" description="Nudix hydrolase" evidence="4">
    <location>
        <begin position="9"/>
        <end position="145"/>
    </location>
</feature>
<comment type="caution">
    <text evidence="5">The sequence shown here is derived from an EMBL/GenBank/DDBJ whole genome shotgun (WGS) entry which is preliminary data.</text>
</comment>
<evidence type="ECO:0000259" key="4">
    <source>
        <dbReference type="PROSITE" id="PS51462"/>
    </source>
</evidence>
<dbReference type="Proteomes" id="UP001250538">
    <property type="component" value="Unassembled WGS sequence"/>
</dbReference>
<dbReference type="Pfam" id="PF00293">
    <property type="entry name" value="NUDIX"/>
    <property type="match status" value="1"/>
</dbReference>
<dbReference type="InterPro" id="IPR020084">
    <property type="entry name" value="NUDIX_hydrolase_CS"/>
</dbReference>
<reference evidence="6" key="1">
    <citation type="submission" date="2023-09" db="EMBL/GenBank/DDBJ databases">
        <title>Paenibacillus sp. chi10 Genome sequencing and assembly.</title>
        <authorList>
            <person name="Kim I."/>
        </authorList>
    </citation>
    <scope>NUCLEOTIDE SEQUENCE [LARGE SCALE GENOMIC DNA]</scope>
    <source>
        <strain evidence="6">chi10</strain>
    </source>
</reference>
<dbReference type="Gene3D" id="3.90.79.10">
    <property type="entry name" value="Nucleoside Triphosphate Pyrophosphohydrolase"/>
    <property type="match status" value="1"/>
</dbReference>
<evidence type="ECO:0000313" key="6">
    <source>
        <dbReference type="Proteomes" id="UP001250538"/>
    </source>
</evidence>
<dbReference type="EMBL" id="JAVYAA010000002">
    <property type="protein sequence ID" value="MDT8976263.1"/>
    <property type="molecule type" value="Genomic_DNA"/>
</dbReference>
<dbReference type="PANTHER" id="PTHR43736">
    <property type="entry name" value="ADP-RIBOSE PYROPHOSPHATASE"/>
    <property type="match status" value="1"/>
</dbReference>
<dbReference type="GO" id="GO:0016787">
    <property type="term" value="F:hydrolase activity"/>
    <property type="evidence" value="ECO:0007669"/>
    <property type="project" value="UniProtKB-KW"/>
</dbReference>
<name>A0AAJ2JSJ4_9BACL</name>
<comment type="similarity">
    <text evidence="1 3">Belongs to the Nudix hydrolase family.</text>
</comment>
<dbReference type="InterPro" id="IPR000086">
    <property type="entry name" value="NUDIX_hydrolase_dom"/>
</dbReference>
<sequence length="148" mass="16547">MSQNRVIKHTHLGVYGVMMRNNEILLIKKARGPHTGKWDLPGGRIEFGEEPYAALLREIEEETGIANCSGTIRTALSYTLIYPYAEDTLEELHHIGIIYNVDIPNDHELRVGGDGEDSLGACWIAIEDLPKCKVTPFLSLLFELDAVI</sequence>
<accession>A0AAJ2JSJ4</accession>
<gene>
    <name evidence="5" type="ORF">RQP50_08395</name>
</gene>
<evidence type="ECO:0000256" key="3">
    <source>
        <dbReference type="RuleBase" id="RU003476"/>
    </source>
</evidence>
<evidence type="ECO:0000256" key="1">
    <source>
        <dbReference type="ARBA" id="ARBA00005582"/>
    </source>
</evidence>
<protein>
    <submittedName>
        <fullName evidence="5">NUDIX domain-containing protein</fullName>
    </submittedName>
</protein>
<evidence type="ECO:0000313" key="5">
    <source>
        <dbReference type="EMBL" id="MDT8976263.1"/>
    </source>
</evidence>
<dbReference type="InterPro" id="IPR015797">
    <property type="entry name" value="NUDIX_hydrolase-like_dom_sf"/>
</dbReference>
<dbReference type="PROSITE" id="PS51462">
    <property type="entry name" value="NUDIX"/>
    <property type="match status" value="1"/>
</dbReference>
<dbReference type="InterPro" id="IPR020476">
    <property type="entry name" value="Nudix_hydrolase"/>
</dbReference>
<proteinExistence type="inferred from homology"/>
<dbReference type="PRINTS" id="PR00502">
    <property type="entry name" value="NUDIXFAMILY"/>
</dbReference>
<evidence type="ECO:0000256" key="2">
    <source>
        <dbReference type="ARBA" id="ARBA00022801"/>
    </source>
</evidence>